<proteinExistence type="predicted"/>
<dbReference type="EMBL" id="WIGO01000008">
    <property type="protein sequence ID" value="KAF6840317.1"/>
    <property type="molecule type" value="Genomic_DNA"/>
</dbReference>
<protein>
    <submittedName>
        <fullName evidence="1">Uncharacterized protein</fullName>
    </submittedName>
</protein>
<dbReference type="Proteomes" id="UP000654918">
    <property type="component" value="Unassembled WGS sequence"/>
</dbReference>
<gene>
    <name evidence="1" type="ORF">CPLU01_01341</name>
</gene>
<reference evidence="1" key="1">
    <citation type="journal article" date="2020" name="Phytopathology">
        <title>Genome Sequence Resources of Colletotrichum truncatum, C. plurivorum, C. musicola, and C. sojae: Four Species Pathogenic to Soybean (Glycine max).</title>
        <authorList>
            <person name="Rogerio F."/>
            <person name="Boufleur T.R."/>
            <person name="Ciampi-Guillardi M."/>
            <person name="Sukno S.A."/>
            <person name="Thon M.R."/>
            <person name="Massola Junior N.S."/>
            <person name="Baroncelli R."/>
        </authorList>
    </citation>
    <scope>NUCLEOTIDE SEQUENCE</scope>
    <source>
        <strain evidence="1">LFN00145</strain>
    </source>
</reference>
<sequence length="437" mass="49294">MSIYCVSERCVICGFEIQNGDSMVAALLEVLACGCRPWPTDSARRMRWLRKRFSVSLEKAKPSLPLEIWLEIAEHLRGDDLHRCVMAPSIHTLLKDAQTVSSQVSTSAEIWTRFVSFEGVRYISSLSNSRDEYHSQSIYAPDTSHDLDVLYIAQTPLGVTQLLFANSSQASDFGNGQGEWWKVVELLNRSPILITKTDDFIFYEGHKDGIWMHLPVKHGEKITEIWSLHHSEGPPLVVSSSGRMNAGTSLIPKQLKTSHGRVCFFGTQPFSPEAPRARLLDLPPQDGEIHIFFDNRNRVESLFFEEPEPTPGLRSDPVLPDPISPRPPHAVYKEQLFFSSASLDGIIQIIPCRRHARGRSHVVGLLLEYSDGRRTCVGQFRLDSLDKRLLVRDSRHIWMGFYQDEKGPLVSAVELSESHLEQDGVSWLGLELTGGLH</sequence>
<name>A0A8H6NPR1_9PEZI</name>
<accession>A0A8H6NPR1</accession>
<organism evidence="1 2">
    <name type="scientific">Colletotrichum plurivorum</name>
    <dbReference type="NCBI Taxonomy" id="2175906"/>
    <lineage>
        <taxon>Eukaryota</taxon>
        <taxon>Fungi</taxon>
        <taxon>Dikarya</taxon>
        <taxon>Ascomycota</taxon>
        <taxon>Pezizomycotina</taxon>
        <taxon>Sordariomycetes</taxon>
        <taxon>Hypocreomycetidae</taxon>
        <taxon>Glomerellales</taxon>
        <taxon>Glomerellaceae</taxon>
        <taxon>Colletotrichum</taxon>
        <taxon>Colletotrichum orchidearum species complex</taxon>
    </lineage>
</organism>
<keyword evidence="2" id="KW-1185">Reference proteome</keyword>
<evidence type="ECO:0000313" key="2">
    <source>
        <dbReference type="Proteomes" id="UP000654918"/>
    </source>
</evidence>
<dbReference type="AlphaFoldDB" id="A0A8H6NPR1"/>
<evidence type="ECO:0000313" key="1">
    <source>
        <dbReference type="EMBL" id="KAF6840317.1"/>
    </source>
</evidence>
<comment type="caution">
    <text evidence="1">The sequence shown here is derived from an EMBL/GenBank/DDBJ whole genome shotgun (WGS) entry which is preliminary data.</text>
</comment>